<feature type="transmembrane region" description="Helical" evidence="8">
    <location>
        <begin position="452"/>
        <end position="474"/>
    </location>
</feature>
<evidence type="ECO:0000313" key="12">
    <source>
        <dbReference type="Proteomes" id="UP000199699"/>
    </source>
</evidence>
<dbReference type="Pfam" id="PF01061">
    <property type="entry name" value="ABC2_membrane"/>
    <property type="match status" value="1"/>
</dbReference>
<dbReference type="EMBL" id="FMHT01000003">
    <property type="protein sequence ID" value="SCL35444.1"/>
    <property type="molecule type" value="Genomic_DNA"/>
</dbReference>
<proteinExistence type="inferred from homology"/>
<keyword evidence="8" id="KW-1003">Cell membrane</keyword>
<dbReference type="InterPro" id="IPR047817">
    <property type="entry name" value="ABC2_TM_bact-type"/>
</dbReference>
<dbReference type="GO" id="GO:0016887">
    <property type="term" value="F:ATP hydrolysis activity"/>
    <property type="evidence" value="ECO:0007669"/>
    <property type="project" value="InterPro"/>
</dbReference>
<dbReference type="GO" id="GO:0005524">
    <property type="term" value="F:ATP binding"/>
    <property type="evidence" value="ECO:0007669"/>
    <property type="project" value="UniProtKB-KW"/>
</dbReference>
<feature type="domain" description="ABC transporter" evidence="9">
    <location>
        <begin position="2"/>
        <end position="227"/>
    </location>
</feature>
<dbReference type="AlphaFoldDB" id="A0A1C6T0U2"/>
<evidence type="ECO:0000259" key="10">
    <source>
        <dbReference type="PROSITE" id="PS51012"/>
    </source>
</evidence>
<dbReference type="STRING" id="145857.GA0070616_5229"/>
<feature type="domain" description="ABC transmembrane type-2" evidence="10">
    <location>
        <begin position="249"/>
        <end position="477"/>
    </location>
</feature>
<feature type="transmembrane region" description="Helical" evidence="8">
    <location>
        <begin position="246"/>
        <end position="268"/>
    </location>
</feature>
<evidence type="ECO:0000256" key="5">
    <source>
        <dbReference type="ARBA" id="ARBA00022989"/>
    </source>
</evidence>
<keyword evidence="12" id="KW-1185">Reference proteome</keyword>
<dbReference type="GO" id="GO:0043190">
    <property type="term" value="C:ATP-binding cassette (ABC) transporter complex"/>
    <property type="evidence" value="ECO:0007669"/>
    <property type="project" value="InterPro"/>
</dbReference>
<protein>
    <recommendedName>
        <fullName evidence="8">Transport permease protein</fullName>
    </recommendedName>
</protein>
<feature type="transmembrane region" description="Helical" evidence="8">
    <location>
        <begin position="329"/>
        <end position="354"/>
    </location>
</feature>
<dbReference type="InterPro" id="IPR003593">
    <property type="entry name" value="AAA+_ATPase"/>
</dbReference>
<feature type="transmembrane region" description="Helical" evidence="8">
    <location>
        <begin position="288"/>
        <end position="308"/>
    </location>
</feature>
<gene>
    <name evidence="11" type="ORF">GA0070616_5229</name>
</gene>
<reference evidence="11 12" key="1">
    <citation type="submission" date="2016-06" db="EMBL/GenBank/DDBJ databases">
        <authorList>
            <person name="Kjaerup R.B."/>
            <person name="Dalgaard T.S."/>
            <person name="Juul-Madsen H.R."/>
        </authorList>
    </citation>
    <scope>NUCLEOTIDE SEQUENCE [LARGE SCALE GENOMIC DNA]</scope>
    <source>
        <strain evidence="11 12">DSM 43818</strain>
    </source>
</reference>
<dbReference type="PRINTS" id="PR00164">
    <property type="entry name" value="ABC2TRNSPORT"/>
</dbReference>
<keyword evidence="6 8" id="KW-0472">Membrane</keyword>
<dbReference type="PANTHER" id="PTHR43158">
    <property type="entry name" value="SKFA PEPTIDE EXPORT ATP-BINDING PROTEIN SKFE"/>
    <property type="match status" value="1"/>
</dbReference>
<accession>A0A1C6T0U2</accession>
<dbReference type="PROSITE" id="PS50893">
    <property type="entry name" value="ABC_TRANSPORTER_2"/>
    <property type="match status" value="1"/>
</dbReference>
<dbReference type="Pfam" id="PF00005">
    <property type="entry name" value="ABC_tran"/>
    <property type="match status" value="1"/>
</dbReference>
<organism evidence="11 12">
    <name type="scientific">Micromonospora nigra</name>
    <dbReference type="NCBI Taxonomy" id="145857"/>
    <lineage>
        <taxon>Bacteria</taxon>
        <taxon>Bacillati</taxon>
        <taxon>Actinomycetota</taxon>
        <taxon>Actinomycetes</taxon>
        <taxon>Micromonosporales</taxon>
        <taxon>Micromonosporaceae</taxon>
        <taxon>Micromonospora</taxon>
    </lineage>
</organism>
<evidence type="ECO:0000313" key="11">
    <source>
        <dbReference type="EMBL" id="SCL35444.1"/>
    </source>
</evidence>
<keyword evidence="5 8" id="KW-1133">Transmembrane helix</keyword>
<evidence type="ECO:0000256" key="1">
    <source>
        <dbReference type="ARBA" id="ARBA00004141"/>
    </source>
</evidence>
<dbReference type="InterPro" id="IPR017871">
    <property type="entry name" value="ABC_transporter-like_CS"/>
</dbReference>
<dbReference type="OrthoDB" id="3364214at2"/>
<dbReference type="PROSITE" id="PS00211">
    <property type="entry name" value="ABC_TRANSPORTER_1"/>
    <property type="match status" value="1"/>
</dbReference>
<dbReference type="InterPro" id="IPR003439">
    <property type="entry name" value="ABC_transporter-like_ATP-bd"/>
</dbReference>
<comment type="subcellular location">
    <subcellularLocation>
        <location evidence="8">Cell membrane</location>
        <topology evidence="8">Multi-pass membrane protein</topology>
    </subcellularLocation>
    <subcellularLocation>
        <location evidence="1">Membrane</location>
        <topology evidence="1">Multi-pass membrane protein</topology>
    </subcellularLocation>
</comment>
<dbReference type="GO" id="GO:0046677">
    <property type="term" value="P:response to antibiotic"/>
    <property type="evidence" value="ECO:0007669"/>
    <property type="project" value="UniProtKB-KW"/>
</dbReference>
<keyword evidence="7" id="KW-0046">Antibiotic resistance</keyword>
<dbReference type="Gene3D" id="3.40.50.300">
    <property type="entry name" value="P-loop containing nucleotide triphosphate hydrolases"/>
    <property type="match status" value="1"/>
</dbReference>
<dbReference type="SUPFAM" id="SSF52540">
    <property type="entry name" value="P-loop containing nucleoside triphosphate hydrolases"/>
    <property type="match status" value="1"/>
</dbReference>
<dbReference type="PROSITE" id="PS51012">
    <property type="entry name" value="ABC_TM2"/>
    <property type="match status" value="1"/>
</dbReference>
<sequence length="490" mass="51968">MLQIRQAARWFGRLRIFGGLDLEVAAGNRLFLGGPNGSGKTTLLRCLAGTLALDSGRATVDGHPVGSSAARQLTGVCLAPEHRLYEKLSAHQNIAFVARLRLPWRVVRGAVARVEEELDIVGYAAVPVERCSAGMRARVSVARALVGTPALLLLDEPGRSLDEHARGLLWQALDRRSELTVVVASHQTDDRSRCQQELTLTARMTPPTRTDRPSTDRAGAAGRPSTVGLAATVLALVRRDLGERHLLRWPLLLDFVFGVVNLVVYLFISRVLTPSTDGGFPSASYFDFVAAGLTFMLVVQAATSQLTSRVSREQRSGTLELLAAQPLPVGALAVGLAGYPFLFALLRAAVYLLVLGTLLGLPVARAHWWAVAALLLVGGAAMMSVGIALAAIAVVVGHGDAIARLAVVGLSFLSGTYFPVTALPGVLPELTVVLPSRLALDGLRGALSGGPWAMSVLTLLAATALLLPMSILLFHRALAVAARRGTLTRE</sequence>
<evidence type="ECO:0000256" key="6">
    <source>
        <dbReference type="ARBA" id="ARBA00023136"/>
    </source>
</evidence>
<dbReference type="Proteomes" id="UP000199699">
    <property type="component" value="Unassembled WGS sequence"/>
</dbReference>
<keyword evidence="2 8" id="KW-0812">Transmembrane</keyword>
<evidence type="ECO:0000256" key="8">
    <source>
        <dbReference type="RuleBase" id="RU361157"/>
    </source>
</evidence>
<keyword evidence="4" id="KW-0067">ATP-binding</keyword>
<dbReference type="GO" id="GO:0140359">
    <property type="term" value="F:ABC-type transporter activity"/>
    <property type="evidence" value="ECO:0007669"/>
    <property type="project" value="InterPro"/>
</dbReference>
<feature type="transmembrane region" description="Helical" evidence="8">
    <location>
        <begin position="402"/>
        <end position="420"/>
    </location>
</feature>
<evidence type="ECO:0000256" key="3">
    <source>
        <dbReference type="ARBA" id="ARBA00022741"/>
    </source>
</evidence>
<dbReference type="PANTHER" id="PTHR43158:SF2">
    <property type="entry name" value="SKFA PEPTIDE EXPORT ATP-BINDING PROTEIN SKFE"/>
    <property type="match status" value="1"/>
</dbReference>
<evidence type="ECO:0000256" key="2">
    <source>
        <dbReference type="ARBA" id="ARBA00022692"/>
    </source>
</evidence>
<keyword evidence="3" id="KW-0547">Nucleotide-binding</keyword>
<feature type="transmembrane region" description="Helical" evidence="8">
    <location>
        <begin position="366"/>
        <end position="395"/>
    </location>
</feature>
<name>A0A1C6T0U2_9ACTN</name>
<evidence type="ECO:0000259" key="9">
    <source>
        <dbReference type="PROSITE" id="PS50893"/>
    </source>
</evidence>
<keyword evidence="8" id="KW-0813">Transport</keyword>
<comment type="similarity">
    <text evidence="8">Belongs to the ABC-2 integral membrane protein family.</text>
</comment>
<dbReference type="InterPro" id="IPR000412">
    <property type="entry name" value="ABC_2_transport"/>
</dbReference>
<dbReference type="RefSeq" id="WP_091088612.1">
    <property type="nucleotide sequence ID" value="NZ_FMHT01000003.1"/>
</dbReference>
<dbReference type="SMART" id="SM00382">
    <property type="entry name" value="AAA"/>
    <property type="match status" value="1"/>
</dbReference>
<evidence type="ECO:0000256" key="4">
    <source>
        <dbReference type="ARBA" id="ARBA00022840"/>
    </source>
</evidence>
<dbReference type="InterPro" id="IPR013525">
    <property type="entry name" value="ABC2_TM"/>
</dbReference>
<dbReference type="InterPro" id="IPR027417">
    <property type="entry name" value="P-loop_NTPase"/>
</dbReference>
<evidence type="ECO:0000256" key="7">
    <source>
        <dbReference type="ARBA" id="ARBA00023251"/>
    </source>
</evidence>